<evidence type="ECO:0000313" key="12">
    <source>
        <dbReference type="Proteomes" id="UP000694845"/>
    </source>
</evidence>
<dbReference type="InterPro" id="IPR003593">
    <property type="entry name" value="AAA+_ATPase"/>
</dbReference>
<dbReference type="PROSITE" id="PS50893">
    <property type="entry name" value="ABC_TRANSPORTER_2"/>
    <property type="match status" value="1"/>
</dbReference>
<evidence type="ECO:0000256" key="10">
    <source>
        <dbReference type="SAM" id="Phobius"/>
    </source>
</evidence>
<comment type="subcellular location">
    <subcellularLocation>
        <location evidence="1">Membrane</location>
        <topology evidence="1">Multi-pass membrane protein</topology>
    </subcellularLocation>
</comment>
<dbReference type="InterPro" id="IPR050352">
    <property type="entry name" value="ABCG_transporters"/>
</dbReference>
<comment type="similarity">
    <text evidence="2">Belongs to the ABC transporter superfamily. ABCG family. Eye pigment precursor importer (TC 3.A.1.204) subfamily.</text>
</comment>
<evidence type="ECO:0000256" key="7">
    <source>
        <dbReference type="ARBA" id="ARBA00022989"/>
    </source>
</evidence>
<dbReference type="RefSeq" id="XP_022107451.1">
    <property type="nucleotide sequence ID" value="XM_022251759.1"/>
</dbReference>
<feature type="transmembrane region" description="Helical" evidence="10">
    <location>
        <begin position="663"/>
        <end position="684"/>
    </location>
</feature>
<evidence type="ECO:0000256" key="1">
    <source>
        <dbReference type="ARBA" id="ARBA00004141"/>
    </source>
</evidence>
<dbReference type="InterPro" id="IPR003439">
    <property type="entry name" value="ABC_transporter-like_ATP-bd"/>
</dbReference>
<evidence type="ECO:0000256" key="2">
    <source>
        <dbReference type="ARBA" id="ARBA00005814"/>
    </source>
</evidence>
<dbReference type="GO" id="GO:0005524">
    <property type="term" value="F:ATP binding"/>
    <property type="evidence" value="ECO:0007669"/>
    <property type="project" value="UniProtKB-KW"/>
</dbReference>
<feature type="transmembrane region" description="Helical" evidence="10">
    <location>
        <begin position="802"/>
        <end position="823"/>
    </location>
</feature>
<keyword evidence="12" id="KW-1185">Reference proteome</keyword>
<dbReference type="SMART" id="SM00382">
    <property type="entry name" value="AAA"/>
    <property type="match status" value="1"/>
</dbReference>
<evidence type="ECO:0000256" key="3">
    <source>
        <dbReference type="ARBA" id="ARBA00022448"/>
    </source>
</evidence>
<keyword evidence="7 10" id="KW-1133">Transmembrane helix</keyword>
<dbReference type="PANTHER" id="PTHR48041:SF78">
    <property type="entry name" value="ABC TRANSPORTER EXPRESSED IN TRACHEA, ISOFORM A"/>
    <property type="match status" value="1"/>
</dbReference>
<dbReference type="InterPro" id="IPR027417">
    <property type="entry name" value="P-loop_NTPase"/>
</dbReference>
<feature type="transmembrane region" description="Helical" evidence="10">
    <location>
        <begin position="856"/>
        <end position="878"/>
    </location>
</feature>
<dbReference type="InterPro" id="IPR043926">
    <property type="entry name" value="ABCG_dom"/>
</dbReference>
<dbReference type="InterPro" id="IPR013525">
    <property type="entry name" value="ABC2_TM"/>
</dbReference>
<dbReference type="CDD" id="cd03213">
    <property type="entry name" value="ABCG_EPDR"/>
    <property type="match status" value="1"/>
</dbReference>
<keyword evidence="3" id="KW-0813">Transport</keyword>
<dbReference type="GO" id="GO:0016887">
    <property type="term" value="F:ATP hydrolysis activity"/>
    <property type="evidence" value="ECO:0007669"/>
    <property type="project" value="InterPro"/>
</dbReference>
<keyword evidence="5" id="KW-0547">Nucleotide-binding</keyword>
<accession>A0A8B7ZVA3</accession>
<keyword evidence="8 10" id="KW-0472">Membrane</keyword>
<evidence type="ECO:0000256" key="6">
    <source>
        <dbReference type="ARBA" id="ARBA00022840"/>
    </source>
</evidence>
<dbReference type="GO" id="GO:0005886">
    <property type="term" value="C:plasma membrane"/>
    <property type="evidence" value="ECO:0007669"/>
    <property type="project" value="TreeGrafter"/>
</dbReference>
<dbReference type="OrthoDB" id="66620at2759"/>
<feature type="transmembrane region" description="Helical" evidence="10">
    <location>
        <begin position="634"/>
        <end position="651"/>
    </location>
</feature>
<reference evidence="13" key="1">
    <citation type="submission" date="2025-08" db="UniProtKB">
        <authorList>
            <consortium name="RefSeq"/>
        </authorList>
    </citation>
    <scope>IDENTIFICATION</scope>
</reference>
<dbReference type="PANTHER" id="PTHR48041">
    <property type="entry name" value="ABC TRANSPORTER G FAMILY MEMBER 28"/>
    <property type="match status" value="1"/>
</dbReference>
<feature type="transmembrane region" description="Helical" evidence="10">
    <location>
        <begin position="741"/>
        <end position="763"/>
    </location>
</feature>
<evidence type="ECO:0000259" key="11">
    <source>
        <dbReference type="PROSITE" id="PS50893"/>
    </source>
</evidence>
<keyword evidence="4 10" id="KW-0812">Transmembrane</keyword>
<keyword evidence="6" id="KW-0067">ATP-binding</keyword>
<evidence type="ECO:0000256" key="5">
    <source>
        <dbReference type="ARBA" id="ARBA00022741"/>
    </source>
</evidence>
<protein>
    <submittedName>
        <fullName evidence="13">ATP-binding cassette sub-family G member 1-like isoform X1</fullName>
    </submittedName>
</protein>
<proteinExistence type="inferred from homology"/>
<feature type="domain" description="ABC transporter" evidence="11">
    <location>
        <begin position="225"/>
        <end position="471"/>
    </location>
</feature>
<feature type="transmembrane region" description="Helical" evidence="10">
    <location>
        <begin position="704"/>
        <end position="729"/>
    </location>
</feature>
<dbReference type="Pfam" id="PF01061">
    <property type="entry name" value="ABC2_membrane"/>
    <property type="match status" value="1"/>
</dbReference>
<sequence length="887" mass="97162">MQSDSLANQKLQTKSAHGLSISQMYIPPTSTMGFNLFGPMNSGTRHNANSRADMSMADTNVEMETGDDVAAPGWESDAAILQSVQALTEHMQLLSDETRSLAREGLTLRGELERVASQVAADHHGAQNLTNAGACTPSPNQAGHCCVQGQARSLVCKLNGSGEDCACDFHHRVNKPVVLQLSQASQVDLDTERAYWHAGHLKKVQNRTYEAQKLSHLPTRQAVHIEFSNITYTVREGSVWSCRRGKAGNKTILKGLSGRFLPGELIAIMGPSGAGKSSFMNALAGYKTQSMKGTFLVNGQARNLGQFRKMSCYIMQDCQLLPHLSVMEAMMVSANLKLPEKIGRGAKKIVVEEILSLLGLMESVHTRVSKLSGGQVKRLAIALELVNNPPVLFFDEPTSGLDSSSSFQCLSLLKSLARGGRTVICTIHQPSARLFEMFDQLYVLGEGQCIYRGSMQGLVPYLKAQGLVCPPYHNPADYVIEIASGEYGNMIGDLSKLVTDGKCEEFLNLEPPLHSTSSNSLNSSNSLTGHAHSNGDAASVTTAGIGMATFTASKGEGSITNGHTPSNAPQSNRVTTKAIFKEANGVSTHSVVTCDDLDLDGGHFATSFLTQFSVLFKRAFLTIIRDQLLTHIRIFSHIACGLLIGLLYLEIGNDGSKAFNNTGFLFLSILFLMFTALMPTVLSFPLEMGVFVRENLNYWYSIKAYYLAKTIADMPFQFVLPIFYCTIVYWMTDQPPEAGRFILFIAMATMTSLCSQSLGLLIGAGSTSLQVAVFAGPISSIPILLFSGYFVTFDTIPSYLQWISYISYVRYSFEGTMLIVYGMDRGELGCPANTTCMFRTSREVLEALDIGEESRVYWHFLIMFGFFVVVRIFCFLVLKFKVRQHLG</sequence>
<dbReference type="FunFam" id="3.40.50.300:FF:000891">
    <property type="entry name" value="ATP-binding cassette sub-family G member"/>
    <property type="match status" value="1"/>
</dbReference>
<gene>
    <name evidence="13" type="primary">LOC110988353</name>
</gene>
<feature type="compositionally biased region" description="Low complexity" evidence="9">
    <location>
        <begin position="515"/>
        <end position="528"/>
    </location>
</feature>
<organism evidence="12 13">
    <name type="scientific">Acanthaster planci</name>
    <name type="common">Crown-of-thorns starfish</name>
    <dbReference type="NCBI Taxonomy" id="133434"/>
    <lineage>
        <taxon>Eukaryota</taxon>
        <taxon>Metazoa</taxon>
        <taxon>Echinodermata</taxon>
        <taxon>Eleutherozoa</taxon>
        <taxon>Asterozoa</taxon>
        <taxon>Asteroidea</taxon>
        <taxon>Valvatacea</taxon>
        <taxon>Valvatida</taxon>
        <taxon>Acanthasteridae</taxon>
        <taxon>Acanthaster</taxon>
    </lineage>
</organism>
<dbReference type="Gene3D" id="3.40.50.300">
    <property type="entry name" value="P-loop containing nucleotide triphosphate hydrolases"/>
    <property type="match status" value="1"/>
</dbReference>
<dbReference type="GO" id="GO:0140359">
    <property type="term" value="F:ABC-type transporter activity"/>
    <property type="evidence" value="ECO:0007669"/>
    <property type="project" value="InterPro"/>
</dbReference>
<name>A0A8B7ZVA3_ACAPL</name>
<evidence type="ECO:0000256" key="8">
    <source>
        <dbReference type="ARBA" id="ARBA00023136"/>
    </source>
</evidence>
<dbReference type="Pfam" id="PF19055">
    <property type="entry name" value="ABC2_membrane_7"/>
    <property type="match status" value="1"/>
</dbReference>
<dbReference type="Pfam" id="PF00005">
    <property type="entry name" value="ABC_tran"/>
    <property type="match status" value="1"/>
</dbReference>
<dbReference type="Proteomes" id="UP000694845">
    <property type="component" value="Unplaced"/>
</dbReference>
<feature type="region of interest" description="Disordered" evidence="9">
    <location>
        <begin position="514"/>
        <end position="534"/>
    </location>
</feature>
<dbReference type="OMA" id="WIDVCIM"/>
<dbReference type="KEGG" id="aplc:110988353"/>
<dbReference type="SUPFAM" id="SSF52540">
    <property type="entry name" value="P-loop containing nucleoside triphosphate hydrolases"/>
    <property type="match status" value="1"/>
</dbReference>
<feature type="transmembrane region" description="Helical" evidence="10">
    <location>
        <begin position="769"/>
        <end position="790"/>
    </location>
</feature>
<dbReference type="AlphaFoldDB" id="A0A8B7ZVA3"/>
<evidence type="ECO:0000313" key="13">
    <source>
        <dbReference type="RefSeq" id="XP_022107451.1"/>
    </source>
</evidence>
<evidence type="ECO:0000256" key="4">
    <source>
        <dbReference type="ARBA" id="ARBA00022692"/>
    </source>
</evidence>
<evidence type="ECO:0000256" key="9">
    <source>
        <dbReference type="SAM" id="MobiDB-lite"/>
    </source>
</evidence>
<dbReference type="GeneID" id="110988353"/>